<reference evidence="1 2" key="1">
    <citation type="journal article" date="2014" name="Mol. Plant Pathol.">
        <title>Deep sequencing reveals a novel closterovirus associated with wild rose leaf rosette disease.</title>
        <authorList>
            <person name="He Y."/>
            <person name="Yang Z."/>
            <person name="Hong N."/>
            <person name="Wang G."/>
            <person name="Ning G."/>
            <person name="Xu W."/>
        </authorList>
    </citation>
    <scope>NUCLEOTIDE SEQUENCE [LARGE SCALE GENOMIC DNA]</scope>
    <source>
        <strain evidence="1">RLRaV-CWR.1</strain>
    </source>
</reference>
<dbReference type="KEGG" id="vg:20465059"/>
<sequence>MVLVKSIAFSSSEIEAMGCYGIYMRLTPRNGVYYIFRKNGDGLSIRYVTVTKPSTEWVKREGDDTPLTGERFLMSLLVDPEEEEVKLVVDSTTETYTAKLPLLPDSSICFNCEIPAFIAD</sequence>
<organism evidence="1 2">
    <name type="scientific">Rose leaf rosette-associated virus</name>
    <dbReference type="NCBI Taxonomy" id="1543207"/>
    <lineage>
        <taxon>Viruses</taxon>
        <taxon>Riboviria</taxon>
        <taxon>Orthornavirae</taxon>
        <taxon>Kitrinoviricota</taxon>
        <taxon>Alsuviricetes</taxon>
        <taxon>Martellivirales</taxon>
        <taxon>Closteroviridae</taxon>
        <taxon>Closterovirus</taxon>
        <taxon>Closterovirus rosafolium</taxon>
    </lineage>
</organism>
<dbReference type="GeneID" id="20465059"/>
<name>A0A088MGX9_9CLOS</name>
<dbReference type="RefSeq" id="YP_009058938.1">
    <property type="nucleotide sequence ID" value="NC_024906.1"/>
</dbReference>
<accession>A0A088MGX9</accession>
<protein>
    <submittedName>
        <fullName evidence="1">Uncharacterized protein</fullName>
    </submittedName>
</protein>
<keyword evidence="2" id="KW-1185">Reference proteome</keyword>
<dbReference type="Proteomes" id="UP000204080">
    <property type="component" value="Segment"/>
</dbReference>
<evidence type="ECO:0000313" key="2">
    <source>
        <dbReference type="Proteomes" id="UP000204080"/>
    </source>
</evidence>
<dbReference type="EMBL" id="KJ748003">
    <property type="protein sequence ID" value="AIN39546.1"/>
    <property type="molecule type" value="Genomic_RNA"/>
</dbReference>
<proteinExistence type="predicted"/>
<evidence type="ECO:0000313" key="1">
    <source>
        <dbReference type="EMBL" id="AIN39546.1"/>
    </source>
</evidence>